<reference evidence="2 3" key="2">
    <citation type="journal article" date="2011" name="ISME J.">
        <title>RNA-seq reveals cooperative metabolic interactions between two termite-gut spirochete species in co-culture.</title>
        <authorList>
            <person name="Rosenthal A.Z."/>
            <person name="Matson E.G."/>
            <person name="Eldar A."/>
            <person name="Leadbetter J.R."/>
        </authorList>
    </citation>
    <scope>NUCLEOTIDE SEQUENCE [LARGE SCALE GENOMIC DNA]</scope>
    <source>
        <strain evidence="3">ATCC BAA-887 / DSM 12427 / ZAS-2</strain>
    </source>
</reference>
<reference evidence="3" key="1">
    <citation type="submission" date="2009-12" db="EMBL/GenBank/DDBJ databases">
        <title>Complete sequence of Treponema primitia strain ZAS-2.</title>
        <authorList>
            <person name="Tetu S.G."/>
            <person name="Matson E."/>
            <person name="Ren Q."/>
            <person name="Seshadri R."/>
            <person name="Elbourne L."/>
            <person name="Hassan K.A."/>
            <person name="Durkin A."/>
            <person name="Radune D."/>
            <person name="Mohamoud Y."/>
            <person name="Shay R."/>
            <person name="Jin S."/>
            <person name="Zhang X."/>
            <person name="Lucey K."/>
            <person name="Ballor N.R."/>
            <person name="Ottesen E."/>
            <person name="Rosenthal R."/>
            <person name="Allen A."/>
            <person name="Leadbetter J.R."/>
            <person name="Paulsen I.T."/>
        </authorList>
    </citation>
    <scope>NUCLEOTIDE SEQUENCE [LARGE SCALE GENOMIC DNA]</scope>
    <source>
        <strain evidence="3">ATCC BAA-887 / DSM 12427 / ZAS-2</strain>
    </source>
</reference>
<feature type="chain" id="PRO_5003336059" description="Lipoprotein" evidence="1">
    <location>
        <begin position="21"/>
        <end position="132"/>
    </location>
</feature>
<keyword evidence="1" id="KW-0732">Signal</keyword>
<dbReference type="STRING" id="545694.TREPR_0739"/>
<gene>
    <name evidence="2" type="ordered locus">TREPR_0739</name>
</gene>
<dbReference type="KEGG" id="tpi:TREPR_0739"/>
<dbReference type="RefSeq" id="WP_015709298.1">
    <property type="nucleotide sequence ID" value="NC_015578.1"/>
</dbReference>
<evidence type="ECO:0000256" key="1">
    <source>
        <dbReference type="SAM" id="SignalP"/>
    </source>
</evidence>
<dbReference type="HOGENOM" id="CLU_1916159_0_0_12"/>
<dbReference type="Proteomes" id="UP000009223">
    <property type="component" value="Chromosome"/>
</dbReference>
<organism evidence="2 3">
    <name type="scientific">Treponema primitia (strain ATCC BAA-887 / DSM 12427 / ZAS-2)</name>
    <dbReference type="NCBI Taxonomy" id="545694"/>
    <lineage>
        <taxon>Bacteria</taxon>
        <taxon>Pseudomonadati</taxon>
        <taxon>Spirochaetota</taxon>
        <taxon>Spirochaetia</taxon>
        <taxon>Spirochaetales</taxon>
        <taxon>Treponemataceae</taxon>
        <taxon>Treponema</taxon>
    </lineage>
</organism>
<keyword evidence="3" id="KW-1185">Reference proteome</keyword>
<proteinExistence type="predicted"/>
<protein>
    <recommendedName>
        <fullName evidence="4">Lipoprotein</fullName>
    </recommendedName>
</protein>
<accession>F5YJF0</accession>
<evidence type="ECO:0000313" key="3">
    <source>
        <dbReference type="Proteomes" id="UP000009223"/>
    </source>
</evidence>
<evidence type="ECO:0000313" key="2">
    <source>
        <dbReference type="EMBL" id="AEF85498.1"/>
    </source>
</evidence>
<evidence type="ECO:0008006" key="4">
    <source>
        <dbReference type="Google" id="ProtNLM"/>
    </source>
</evidence>
<name>F5YJF0_TREPZ</name>
<feature type="signal peptide" evidence="1">
    <location>
        <begin position="1"/>
        <end position="20"/>
    </location>
</feature>
<dbReference type="EMBL" id="CP001843">
    <property type="protein sequence ID" value="AEF85498.1"/>
    <property type="molecule type" value="Genomic_DNA"/>
</dbReference>
<sequence>MKKFFVLSVLMMILSTLFNGCSIDIPDPPPISAPTYFFVTGSISTRASNFRDVCNTPQEAYAYMVKYPVYPDIYRTSDSGVTREEVIETFDSNPVIAADKAIYLHLLDTRGAFFGEGISITGEHIYIYIVKE</sequence>
<dbReference type="AlphaFoldDB" id="F5YJF0"/>